<dbReference type="Pfam" id="PF17667">
    <property type="entry name" value="Pkinase_fungal"/>
    <property type="match status" value="1"/>
</dbReference>
<feature type="compositionally biased region" description="Basic and acidic residues" evidence="1">
    <location>
        <begin position="14"/>
        <end position="23"/>
    </location>
</feature>
<evidence type="ECO:0000256" key="1">
    <source>
        <dbReference type="SAM" id="MobiDB-lite"/>
    </source>
</evidence>
<dbReference type="Proteomes" id="UP001498398">
    <property type="component" value="Unassembled WGS sequence"/>
</dbReference>
<organism evidence="3 4">
    <name type="scientific">Marasmiellus scandens</name>
    <dbReference type="NCBI Taxonomy" id="2682957"/>
    <lineage>
        <taxon>Eukaryota</taxon>
        <taxon>Fungi</taxon>
        <taxon>Dikarya</taxon>
        <taxon>Basidiomycota</taxon>
        <taxon>Agaricomycotina</taxon>
        <taxon>Agaricomycetes</taxon>
        <taxon>Agaricomycetidae</taxon>
        <taxon>Agaricales</taxon>
        <taxon>Marasmiineae</taxon>
        <taxon>Omphalotaceae</taxon>
        <taxon>Marasmiellus</taxon>
    </lineage>
</organism>
<feature type="domain" description="Fungal-type protein kinase" evidence="2">
    <location>
        <begin position="345"/>
        <end position="575"/>
    </location>
</feature>
<comment type="caution">
    <text evidence="3">The sequence shown here is derived from an EMBL/GenBank/DDBJ whole genome shotgun (WGS) entry which is preliminary data.</text>
</comment>
<name>A0ABR1ITD2_9AGAR</name>
<proteinExistence type="predicted"/>
<dbReference type="InterPro" id="IPR040976">
    <property type="entry name" value="Pkinase_fungal"/>
</dbReference>
<evidence type="ECO:0000313" key="3">
    <source>
        <dbReference type="EMBL" id="KAK7440597.1"/>
    </source>
</evidence>
<keyword evidence="4" id="KW-1185">Reference proteome</keyword>
<sequence length="738" mass="83176">MSVGDTPVKQQRSSIRDTRSDRTRLTESRQIEIDKSTFEIRCLTDVSGTVVQTISTNVATEIKSVKQTSTEQEGYIRSVALLQKIAQELATCLPQQCNPKNSVTFLAKPRKPPRFHPDNSLERPDILAIPTRICEEFTQTTPSWHVLSSVGEWKPGVTITSDNVGQTRAYVGSLLQARPDNPSVLGITMCPGGYALSYGSPCGYLVMPQQSYGDLTVLIRYVLSLHAPPASLRFADPVRRITLDINSLKDLPVWNIDDPAYGLVDQPFDVISTGDPFGQMTTVFRKHGDDVVILKDGYRNIRRQREVALFDELGDNPCGWVKLEKPSNSIQFVTLPDLEFDKMPYTRRSRERLMLKSTGEPFDKCKTLSDAVGATYDMLEASRWAIVHRRVLHRDISARNVLVYPVPESYPKGDACFINGIYEKNPKAPSLAVLMDLDHGVKLLGTHQSLEQIHSVSTEEVRELKSITVTASSLYIGLISLNAETQGTPMYIARGPSLGWYNIRYRSFMDLPVIQPPEAALRYELAYPGTSFRTKKGTIGRFNDALESDLNSRKPHTEHVIQRPWHDAESTLFVFFIFLLRCRPVGLPKEKPEQLGHMQDLYSLLRVHTIGAGTDARIDFVGASTLWWNKYLHEGLQHITPYLAKMSRVLEADYELLLPAQGIEQEIVLHEILQRLFFELYYNIKCGTVSDVQFDTETFRPIKKTSGSVVSGVDKPSASRYSNEGKRKLEGVFLNKLM</sequence>
<reference evidence="3 4" key="1">
    <citation type="submission" date="2024-01" db="EMBL/GenBank/DDBJ databases">
        <title>A draft genome for the cacao thread blight pathogen Marasmiellus scandens.</title>
        <authorList>
            <person name="Baruah I.K."/>
            <person name="Leung J."/>
            <person name="Bukari Y."/>
            <person name="Amoako-Attah I."/>
            <person name="Meinhardt L.W."/>
            <person name="Bailey B.A."/>
            <person name="Cohen S.P."/>
        </authorList>
    </citation>
    <scope>NUCLEOTIDE SEQUENCE [LARGE SCALE GENOMIC DNA]</scope>
    <source>
        <strain evidence="3 4">GH-19</strain>
    </source>
</reference>
<dbReference type="InterPro" id="IPR008266">
    <property type="entry name" value="Tyr_kinase_AS"/>
</dbReference>
<accession>A0ABR1ITD2</accession>
<evidence type="ECO:0000259" key="2">
    <source>
        <dbReference type="Pfam" id="PF17667"/>
    </source>
</evidence>
<gene>
    <name evidence="3" type="ORF">VKT23_016945</name>
</gene>
<feature type="region of interest" description="Disordered" evidence="1">
    <location>
        <begin position="1"/>
        <end position="23"/>
    </location>
</feature>
<dbReference type="PROSITE" id="PS00109">
    <property type="entry name" value="PROTEIN_KINASE_TYR"/>
    <property type="match status" value="1"/>
</dbReference>
<evidence type="ECO:0000313" key="4">
    <source>
        <dbReference type="Proteomes" id="UP001498398"/>
    </source>
</evidence>
<protein>
    <recommendedName>
        <fullName evidence="2">Fungal-type protein kinase domain-containing protein</fullName>
    </recommendedName>
</protein>
<dbReference type="EMBL" id="JBANRG010000067">
    <property type="protein sequence ID" value="KAK7440597.1"/>
    <property type="molecule type" value="Genomic_DNA"/>
</dbReference>